<dbReference type="InterPro" id="IPR010036">
    <property type="entry name" value="MDP_1_eu_arc"/>
</dbReference>
<gene>
    <name evidence="1" type="ORF">DBV15_11770</name>
</gene>
<dbReference type="InterPro" id="IPR028082">
    <property type="entry name" value="Peripla_BP_I"/>
</dbReference>
<dbReference type="InterPro" id="IPR036412">
    <property type="entry name" value="HAD-like_sf"/>
</dbReference>
<proteinExistence type="predicted"/>
<dbReference type="NCBIfam" id="TIGR01685">
    <property type="entry name" value="MDP-1"/>
    <property type="match status" value="1"/>
</dbReference>
<dbReference type="NCBIfam" id="TIGR01681">
    <property type="entry name" value="HAD-SF-IIIC"/>
    <property type="match status" value="1"/>
</dbReference>
<dbReference type="InterPro" id="IPR023214">
    <property type="entry name" value="HAD_sf"/>
</dbReference>
<dbReference type="PANTHER" id="PTHR17901">
    <property type="entry name" value="MAGNESIUM-DEPENDENT PHOSPHATASE 1 MDP1"/>
    <property type="match status" value="1"/>
</dbReference>
<name>A0A4V6RGN6_9HYME</name>
<accession>A0A4V6RGN6</accession>
<evidence type="ECO:0000313" key="2">
    <source>
        <dbReference type="Proteomes" id="UP000310200"/>
    </source>
</evidence>
<dbReference type="Gene3D" id="3.40.50.2300">
    <property type="match status" value="1"/>
</dbReference>
<dbReference type="Gene3D" id="3.40.50.1000">
    <property type="entry name" value="HAD superfamily/HAD-like"/>
    <property type="match status" value="1"/>
</dbReference>
<evidence type="ECO:0000313" key="1">
    <source>
        <dbReference type="EMBL" id="TGZ54734.1"/>
    </source>
</evidence>
<sequence>MEQIHDRIYIFLGTPMSLIDMMNSMQGQRLLDNGEYMVIHVNVMTYSQREAQKYLWKPEHFDHLKNCLEPKDFLKRARSLMVVVSTPPTQNYEDFTKKVRHYNSIEPFNFLVPELLRKYEILYCIIDYTLWPFWVDTHVDPPFRKGAQNKVVDAHGRTVRHYSDVPDVLKQLSGEGYELGVASRTSEIKGAKQLLDLFGWKRYFKYVEIFPGSKITHFSDIHKNSHIDYKDMLFFDDEARNIMEVGKLGVYGVLVGDGVNRRVVEDALRSFSKQ</sequence>
<keyword evidence="2" id="KW-1185">Reference proteome</keyword>
<dbReference type="AlphaFoldDB" id="A0A4V6RGN6"/>
<protein>
    <submittedName>
        <fullName evidence="1">Magnesium-dependent phosphatase 1</fullName>
    </submittedName>
</protein>
<dbReference type="InterPro" id="IPR010033">
    <property type="entry name" value="HAD_SF_ppase_IIIC"/>
</dbReference>
<dbReference type="Proteomes" id="UP000310200">
    <property type="component" value="Unassembled WGS sequence"/>
</dbReference>
<dbReference type="STRING" id="300112.A0A4V6RGN6"/>
<dbReference type="EMBL" id="QBLH01000563">
    <property type="protein sequence ID" value="TGZ54734.1"/>
    <property type="molecule type" value="Genomic_DNA"/>
</dbReference>
<dbReference type="SUPFAM" id="SSF53822">
    <property type="entry name" value="Periplasmic binding protein-like I"/>
    <property type="match status" value="1"/>
</dbReference>
<dbReference type="Pfam" id="PF12689">
    <property type="entry name" value="Acid_PPase"/>
    <property type="match status" value="1"/>
</dbReference>
<dbReference type="InterPro" id="IPR035679">
    <property type="entry name" value="MDP-1_euk"/>
</dbReference>
<dbReference type="GO" id="GO:0003993">
    <property type="term" value="F:acid phosphatase activity"/>
    <property type="evidence" value="ECO:0007669"/>
    <property type="project" value="TreeGrafter"/>
</dbReference>
<reference evidence="1 2" key="1">
    <citation type="journal article" date="2019" name="Philos. Trans. R. Soc. Lond., B, Biol. Sci.">
        <title>Ant behaviour and brain gene expression of defending hosts depend on the ecological success of the intruding social parasite.</title>
        <authorList>
            <person name="Kaur R."/>
            <person name="Stoldt M."/>
            <person name="Jongepier E."/>
            <person name="Feldmeyer B."/>
            <person name="Menzel F."/>
            <person name="Bornberg-Bauer E."/>
            <person name="Foitzik S."/>
        </authorList>
    </citation>
    <scope>NUCLEOTIDE SEQUENCE [LARGE SCALE GENOMIC DNA]</scope>
    <source>
        <tissue evidence="1">Whole body</tissue>
    </source>
</reference>
<dbReference type="PANTHER" id="PTHR17901:SF14">
    <property type="entry name" value="MAGNESIUM-DEPENDENT PHOSPHATASE 1"/>
    <property type="match status" value="1"/>
</dbReference>
<comment type="caution">
    <text evidence="1">The sequence shown here is derived from an EMBL/GenBank/DDBJ whole genome shotgun (WGS) entry which is preliminary data.</text>
</comment>
<organism evidence="1 2">
    <name type="scientific">Temnothorax longispinosus</name>
    <dbReference type="NCBI Taxonomy" id="300112"/>
    <lineage>
        <taxon>Eukaryota</taxon>
        <taxon>Metazoa</taxon>
        <taxon>Ecdysozoa</taxon>
        <taxon>Arthropoda</taxon>
        <taxon>Hexapoda</taxon>
        <taxon>Insecta</taxon>
        <taxon>Pterygota</taxon>
        <taxon>Neoptera</taxon>
        <taxon>Endopterygota</taxon>
        <taxon>Hymenoptera</taxon>
        <taxon>Apocrita</taxon>
        <taxon>Aculeata</taxon>
        <taxon>Formicoidea</taxon>
        <taxon>Formicidae</taxon>
        <taxon>Myrmicinae</taxon>
        <taxon>Temnothorax</taxon>
    </lineage>
</organism>
<dbReference type="SUPFAM" id="SSF56784">
    <property type="entry name" value="HAD-like"/>
    <property type="match status" value="1"/>
</dbReference>
<dbReference type="CDD" id="cd07501">
    <property type="entry name" value="HAD_MDP-1_like"/>
    <property type="match status" value="1"/>
</dbReference>